<proteinExistence type="inferred from homology"/>
<dbReference type="Pfam" id="PF07715">
    <property type="entry name" value="Plug"/>
    <property type="match status" value="1"/>
</dbReference>
<dbReference type="InterPro" id="IPR039426">
    <property type="entry name" value="TonB-dep_rcpt-like"/>
</dbReference>
<reference evidence="13 14" key="1">
    <citation type="submission" date="2020-11" db="EMBL/GenBank/DDBJ databases">
        <title>genome sequence of strain KACC 18849.</title>
        <authorList>
            <person name="Gao J."/>
            <person name="Zhang X."/>
        </authorList>
    </citation>
    <scope>NUCLEOTIDE SEQUENCE [LARGE SCALE GENOMIC DNA]</scope>
    <source>
        <strain evidence="13 14">KACC 18849</strain>
    </source>
</reference>
<dbReference type="PANTHER" id="PTHR40980">
    <property type="entry name" value="PLUG DOMAIN-CONTAINING PROTEIN"/>
    <property type="match status" value="1"/>
</dbReference>
<dbReference type="InterPro" id="IPR000531">
    <property type="entry name" value="Beta-barrel_TonB"/>
</dbReference>
<keyword evidence="4 8" id="KW-0812">Transmembrane</keyword>
<keyword evidence="3 8" id="KW-1134">Transmembrane beta strand</keyword>
<evidence type="ECO:0000256" key="8">
    <source>
        <dbReference type="PROSITE-ProRule" id="PRU01360"/>
    </source>
</evidence>
<evidence type="ECO:0000259" key="11">
    <source>
        <dbReference type="Pfam" id="PF00593"/>
    </source>
</evidence>
<evidence type="ECO:0000256" key="10">
    <source>
        <dbReference type="SAM" id="SignalP"/>
    </source>
</evidence>
<keyword evidence="7 8" id="KW-0998">Cell outer membrane</keyword>
<comment type="caution">
    <text evidence="13">The sequence shown here is derived from an EMBL/GenBank/DDBJ whole genome shotgun (WGS) entry which is preliminary data.</text>
</comment>
<accession>A0ABS0SW08</accession>
<evidence type="ECO:0000256" key="9">
    <source>
        <dbReference type="RuleBase" id="RU003357"/>
    </source>
</evidence>
<evidence type="ECO:0000256" key="3">
    <source>
        <dbReference type="ARBA" id="ARBA00022452"/>
    </source>
</evidence>
<evidence type="ECO:0000256" key="5">
    <source>
        <dbReference type="ARBA" id="ARBA00023077"/>
    </source>
</evidence>
<dbReference type="RefSeq" id="WP_198574817.1">
    <property type="nucleotide sequence ID" value="NZ_JADWOX010000002.1"/>
</dbReference>
<name>A0ABS0SW08_9CAUL</name>
<dbReference type="PANTHER" id="PTHR40980:SF3">
    <property type="entry name" value="TONB-DEPENDENT RECEPTOR-LIKE BETA-BARREL DOMAIN-CONTAINING PROTEIN"/>
    <property type="match status" value="1"/>
</dbReference>
<evidence type="ECO:0000256" key="6">
    <source>
        <dbReference type="ARBA" id="ARBA00023136"/>
    </source>
</evidence>
<dbReference type="SUPFAM" id="SSF56935">
    <property type="entry name" value="Porins"/>
    <property type="match status" value="1"/>
</dbReference>
<dbReference type="Gene3D" id="2.170.130.10">
    <property type="entry name" value="TonB-dependent receptor, plug domain"/>
    <property type="match status" value="1"/>
</dbReference>
<dbReference type="InterPro" id="IPR037066">
    <property type="entry name" value="Plug_dom_sf"/>
</dbReference>
<dbReference type="Pfam" id="PF00593">
    <property type="entry name" value="TonB_dep_Rec_b-barrel"/>
    <property type="match status" value="1"/>
</dbReference>
<dbReference type="InterPro" id="IPR012910">
    <property type="entry name" value="Plug_dom"/>
</dbReference>
<evidence type="ECO:0000313" key="13">
    <source>
        <dbReference type="EMBL" id="MBI1682873.1"/>
    </source>
</evidence>
<keyword evidence="13" id="KW-0675">Receptor</keyword>
<protein>
    <submittedName>
        <fullName evidence="13">TonB-dependent receptor</fullName>
    </submittedName>
</protein>
<evidence type="ECO:0000256" key="2">
    <source>
        <dbReference type="ARBA" id="ARBA00022448"/>
    </source>
</evidence>
<gene>
    <name evidence="13" type="ORF">I4Q42_04235</name>
</gene>
<evidence type="ECO:0000256" key="4">
    <source>
        <dbReference type="ARBA" id="ARBA00022692"/>
    </source>
</evidence>
<dbReference type="InterPro" id="IPR036942">
    <property type="entry name" value="Beta-barrel_TonB_sf"/>
</dbReference>
<keyword evidence="14" id="KW-1185">Reference proteome</keyword>
<dbReference type="EMBL" id="JADWOX010000002">
    <property type="protein sequence ID" value="MBI1682873.1"/>
    <property type="molecule type" value="Genomic_DNA"/>
</dbReference>
<feature type="chain" id="PRO_5045680212" evidence="10">
    <location>
        <begin position="34"/>
        <end position="1049"/>
    </location>
</feature>
<feature type="domain" description="TonB-dependent receptor-like beta-barrel" evidence="11">
    <location>
        <begin position="548"/>
        <end position="1017"/>
    </location>
</feature>
<dbReference type="PROSITE" id="PS52016">
    <property type="entry name" value="TONB_DEPENDENT_REC_3"/>
    <property type="match status" value="1"/>
</dbReference>
<feature type="domain" description="TonB-dependent receptor plug" evidence="12">
    <location>
        <begin position="75"/>
        <end position="182"/>
    </location>
</feature>
<comment type="subcellular location">
    <subcellularLocation>
        <location evidence="1 8">Cell outer membrane</location>
        <topology evidence="1 8">Multi-pass membrane protein</topology>
    </subcellularLocation>
</comment>
<evidence type="ECO:0000256" key="7">
    <source>
        <dbReference type="ARBA" id="ARBA00023237"/>
    </source>
</evidence>
<keyword evidence="2 8" id="KW-0813">Transport</keyword>
<evidence type="ECO:0000259" key="12">
    <source>
        <dbReference type="Pfam" id="PF07715"/>
    </source>
</evidence>
<dbReference type="Proteomes" id="UP000639859">
    <property type="component" value="Unassembled WGS sequence"/>
</dbReference>
<feature type="signal peptide" evidence="10">
    <location>
        <begin position="1"/>
        <end position="33"/>
    </location>
</feature>
<dbReference type="NCBIfam" id="TIGR01782">
    <property type="entry name" value="TonB-Xanth-Caul"/>
    <property type="match status" value="1"/>
</dbReference>
<keyword evidence="10" id="KW-0732">Signal</keyword>
<keyword evidence="5 9" id="KW-0798">TonB box</keyword>
<organism evidence="13 14">
    <name type="scientific">Caulobacter hibisci</name>
    <dbReference type="NCBI Taxonomy" id="2035993"/>
    <lineage>
        <taxon>Bacteria</taxon>
        <taxon>Pseudomonadati</taxon>
        <taxon>Pseudomonadota</taxon>
        <taxon>Alphaproteobacteria</taxon>
        <taxon>Caulobacterales</taxon>
        <taxon>Caulobacteraceae</taxon>
        <taxon>Caulobacter</taxon>
    </lineage>
</organism>
<evidence type="ECO:0000313" key="14">
    <source>
        <dbReference type="Proteomes" id="UP000639859"/>
    </source>
</evidence>
<keyword evidence="6 8" id="KW-0472">Membrane</keyword>
<dbReference type="Gene3D" id="2.40.170.20">
    <property type="entry name" value="TonB-dependent receptor, beta-barrel domain"/>
    <property type="match status" value="1"/>
</dbReference>
<evidence type="ECO:0000256" key="1">
    <source>
        <dbReference type="ARBA" id="ARBA00004571"/>
    </source>
</evidence>
<comment type="similarity">
    <text evidence="8 9">Belongs to the TonB-dependent receptor family.</text>
</comment>
<sequence length="1049" mass="114373">MKNVRRSRLDTKLLTTAGLAAAILGSSSSIALAQAAQAPAAAPETTVENKVDEIVVVGTRASLQSAMGRKKRAGTVSDSIVAEDISQFPDKNVGEALGRVTGVQLARDFGEGNAVSIRGVEPDLNRVEINGMSTLSTAGNLSVYGGGGRANDFRELASELVKSIDVFKGFTADMTEGGVGGTVSVTTRKPLDFKKPTLSLTGSLQNLDTTKGWKPRGNLFAATQLFDGRLGLMANVTYDDVTTRGDYVRNSSWARLADFDGSADKTVSYYNTAYSQQINALASGVTTYAGCSSLTTPDSSQISTTNLRTACQSQWYDYSPRVARYGVWTRNNERLSAEFTAQYKVSDRIDIWGSYNRNEQSQTLNDINYGTDFTSTTRLRNAASATACSSSNTTASSVKVDANHNVIQYTLGNCLTTSGAGGYNGFGISSRDFQYDSKSNYYNFGANYRGDRLDIQFQGSNADTSTVSQTNNVSVSFDTPGLTVTLDPTTGRPSFTFATGYSPSDASAIRQWQIQYRPSNSGTKEKQYKLDFDYDTRWSFLPKIEFGGRATDYQTQGYGYGGYILDGGSNAYSTADDLVLYTNAVNSTATVSNTQTADQTAATNASAASTTGYWSTTESWSRAFSNAVFADAMTSLPSNFYYGGGSLPSTWLYPNYSSVTQYLDTSHFNLNNLVSTVGSDGNAYTQIPSYRIQEQTDALYLKFNYAFPVFGYDVNGNFGWRRAHTKTTATGSSTRSETYATTNGGTSTTYVLSNEQVTMNKEYTAWLPSFNVGLWAIPNKLSARFGFAQLMARPRIDFLIPAVTCTTDNSPDANGDYDEPSCSAGNPNLKPYRANQYDLSFEYYPNNDTQISVGLFYKDIKSFYLSSKTLIGKVDVYGDGTLYNYNTYINGDGAKISGVEVTSKTAFTWLPGLLSGFGVDANYTYQKAKDVELYSTLDGSPLPFPGLSNNSANLTLWYDKRGVNARLAYNYRSKYLSSAADTSGQPVFKEPTGYLDGKISWKPGPQGLQLFVEGKNLTKEEEISTAGDIRLIEQGYFGRRFFMGFTYKY</sequence>
<dbReference type="InterPro" id="IPR010104">
    <property type="entry name" value="TonB_rcpt_bac"/>
</dbReference>